<keyword evidence="1" id="KW-1185">Reference proteome</keyword>
<evidence type="ECO:0000313" key="2">
    <source>
        <dbReference type="WBParaSite" id="sdigi.contig447.g8387.t1"/>
    </source>
</evidence>
<organism evidence="1 2">
    <name type="scientific">Setaria digitata</name>
    <dbReference type="NCBI Taxonomy" id="48799"/>
    <lineage>
        <taxon>Eukaryota</taxon>
        <taxon>Metazoa</taxon>
        <taxon>Ecdysozoa</taxon>
        <taxon>Nematoda</taxon>
        <taxon>Chromadorea</taxon>
        <taxon>Rhabditida</taxon>
        <taxon>Spirurina</taxon>
        <taxon>Spiruromorpha</taxon>
        <taxon>Filarioidea</taxon>
        <taxon>Setariidae</taxon>
        <taxon>Setaria</taxon>
    </lineage>
</organism>
<reference evidence="2" key="1">
    <citation type="submission" date="2022-11" db="UniProtKB">
        <authorList>
            <consortium name="WormBaseParasite"/>
        </authorList>
    </citation>
    <scope>IDENTIFICATION</scope>
</reference>
<proteinExistence type="predicted"/>
<accession>A0A915PUB9</accession>
<dbReference type="AlphaFoldDB" id="A0A915PUB9"/>
<evidence type="ECO:0000313" key="1">
    <source>
        <dbReference type="Proteomes" id="UP000887581"/>
    </source>
</evidence>
<dbReference type="Proteomes" id="UP000887581">
    <property type="component" value="Unplaced"/>
</dbReference>
<sequence>MAPLRNDIANDNCGSSRMQYERKQNLKVRLQQYYVENIKTNGSRTDADIRNVESNKRLAILSVLPPVICECGIVRPQPGTEC</sequence>
<protein>
    <submittedName>
        <fullName evidence="2">Uncharacterized protein</fullName>
    </submittedName>
</protein>
<dbReference type="WBParaSite" id="sdigi.contig447.g8387.t1">
    <property type="protein sequence ID" value="sdigi.contig447.g8387.t1"/>
    <property type="gene ID" value="sdigi.contig447.g8387"/>
</dbReference>
<name>A0A915PUB9_9BILA</name>